<feature type="binding site" evidence="7">
    <location>
        <position position="123"/>
    </location>
    <ligand>
        <name>NAD(+)</name>
        <dbReference type="ChEBI" id="CHEBI:57540"/>
    </ligand>
</feature>
<evidence type="ECO:0000256" key="6">
    <source>
        <dbReference type="PIRSR" id="PIRSR000149-2"/>
    </source>
</evidence>
<dbReference type="HOGENOM" id="CLU_030140_0_2_4"/>
<feature type="site" description="Activates thiol group during catalysis" evidence="8">
    <location>
        <position position="182"/>
    </location>
</feature>
<dbReference type="Pfam" id="PF02800">
    <property type="entry name" value="Gp_dh_C"/>
    <property type="match status" value="1"/>
</dbReference>
<feature type="binding site" evidence="6">
    <location>
        <begin position="213"/>
        <end position="214"/>
    </location>
    <ligand>
        <name>D-glyceraldehyde 3-phosphate</name>
        <dbReference type="ChEBI" id="CHEBI:59776"/>
    </ligand>
</feature>
<evidence type="ECO:0000256" key="10">
    <source>
        <dbReference type="RuleBase" id="RU361160"/>
    </source>
</evidence>
<dbReference type="InterPro" id="IPR020831">
    <property type="entry name" value="GlycerAld/Erythrose_P_DH"/>
</dbReference>
<evidence type="ECO:0000256" key="5">
    <source>
        <dbReference type="PIRSR" id="PIRSR000149-1"/>
    </source>
</evidence>
<dbReference type="SMART" id="SM00846">
    <property type="entry name" value="Gp_dh_N"/>
    <property type="match status" value="1"/>
</dbReference>
<dbReference type="KEGG" id="mbat:BN1208_1156"/>
<dbReference type="InterPro" id="IPR020829">
    <property type="entry name" value="GlycerAld_3-P_DH_cat"/>
</dbReference>
<name>A0A0D6EWM9_9PROT</name>
<keyword evidence="13" id="KW-1185">Reference proteome</keyword>
<gene>
    <name evidence="12" type="primary">epd</name>
    <name evidence="12" type="ORF">BN1208_1156</name>
</gene>
<feature type="binding site" evidence="7">
    <location>
        <position position="81"/>
    </location>
    <ligand>
        <name>NAD(+)</name>
        <dbReference type="ChEBI" id="CHEBI:57540"/>
    </ligand>
</feature>
<dbReference type="NCBIfam" id="TIGR01534">
    <property type="entry name" value="GAPDH-I"/>
    <property type="match status" value="1"/>
</dbReference>
<accession>A0A0D6EWM9</accession>
<dbReference type="InterPro" id="IPR020830">
    <property type="entry name" value="GlycerAld_3-P_DH_AS"/>
</dbReference>
<dbReference type="Pfam" id="PF00044">
    <property type="entry name" value="Gp_dh_N"/>
    <property type="match status" value="1"/>
</dbReference>
<evidence type="ECO:0000313" key="13">
    <source>
        <dbReference type="Proteomes" id="UP000064007"/>
    </source>
</evidence>
<dbReference type="PROSITE" id="PS00071">
    <property type="entry name" value="GAPDH"/>
    <property type="match status" value="1"/>
</dbReference>
<dbReference type="InterPro" id="IPR020828">
    <property type="entry name" value="GlycerAld_3-P_DH_NAD(P)-bd"/>
</dbReference>
<dbReference type="PIRSF" id="PIRSF000149">
    <property type="entry name" value="GAP_DH"/>
    <property type="match status" value="1"/>
</dbReference>
<evidence type="ECO:0000313" key="12">
    <source>
        <dbReference type="EMBL" id="CEZ20037.1"/>
    </source>
</evidence>
<dbReference type="SUPFAM" id="SSF55347">
    <property type="entry name" value="Glyceraldehyde-3-phosphate dehydrogenase-like, C-terminal domain"/>
    <property type="match status" value="1"/>
</dbReference>
<comment type="function">
    <text evidence="4">Could be involved in carbon fixation as a component of the Calvin cycle. Catalyzes the oxidative phosphorylation of glyceraldehyde 3-phosphate (G3P) to 1,3-bisphosphoglycerate (BPG) using the cofactor NAD. The first reaction step involves the formation of a hemiacetal intermediate between G3P and a cysteine residue, and this hemiacetal intermediate is then oxidized to a thioester, with concomitant reduction of NAD to NADH. The reduced NADH is then exchanged with the second NAD, and the thioester is attacked by a nucleophilic inorganic phosphate to produce BPG.</text>
</comment>
<dbReference type="PANTHER" id="PTHR43148">
    <property type="entry name" value="GLYCERALDEHYDE-3-PHOSPHATE DEHYDROGENASE 2"/>
    <property type="match status" value="1"/>
</dbReference>
<dbReference type="OrthoDB" id="9803304at2"/>
<dbReference type="GO" id="GO:0016620">
    <property type="term" value="F:oxidoreductase activity, acting on the aldehyde or oxo group of donors, NAD or NADP as acceptor"/>
    <property type="evidence" value="ECO:0007669"/>
    <property type="project" value="InterPro"/>
</dbReference>
<evidence type="ECO:0000256" key="2">
    <source>
        <dbReference type="ARBA" id="ARBA00011881"/>
    </source>
</evidence>
<comment type="subunit">
    <text evidence="2">Homotetramer.</text>
</comment>
<reference evidence="13" key="1">
    <citation type="submission" date="2014-12" db="EMBL/GenBank/DDBJ databases">
        <authorList>
            <person name="Salcher M.M."/>
        </authorList>
    </citation>
    <scope>NUCLEOTIDE SEQUENCE [LARGE SCALE GENOMIC DNA]</scope>
    <source>
        <strain evidence="13">MMS-10A-171</strain>
    </source>
</reference>
<dbReference type="FunFam" id="3.40.50.720:FF:000001">
    <property type="entry name" value="Glyceraldehyde-3-phosphate dehydrogenase"/>
    <property type="match status" value="1"/>
</dbReference>
<dbReference type="GO" id="GO:0051287">
    <property type="term" value="F:NAD binding"/>
    <property type="evidence" value="ECO:0007669"/>
    <property type="project" value="InterPro"/>
</dbReference>
<dbReference type="SUPFAM" id="SSF51735">
    <property type="entry name" value="NAD(P)-binding Rossmann-fold domains"/>
    <property type="match status" value="1"/>
</dbReference>
<evidence type="ECO:0000256" key="4">
    <source>
        <dbReference type="ARBA" id="ARBA00053147"/>
    </source>
</evidence>
<dbReference type="Gene3D" id="3.40.50.720">
    <property type="entry name" value="NAD(P)-binding Rossmann-like Domain"/>
    <property type="match status" value="1"/>
</dbReference>
<evidence type="ECO:0000256" key="8">
    <source>
        <dbReference type="PIRSR" id="PIRSR000149-4"/>
    </source>
</evidence>
<dbReference type="GO" id="GO:0006006">
    <property type="term" value="P:glucose metabolic process"/>
    <property type="evidence" value="ECO:0007669"/>
    <property type="project" value="InterPro"/>
</dbReference>
<feature type="binding site" evidence="7">
    <location>
        <begin position="12"/>
        <end position="13"/>
    </location>
    <ligand>
        <name>NAD(+)</name>
        <dbReference type="ChEBI" id="CHEBI:57540"/>
    </ligand>
</feature>
<dbReference type="InterPro" id="IPR006424">
    <property type="entry name" value="Glyceraldehyde-3-P_DH_1"/>
</dbReference>
<protein>
    <recommendedName>
        <fullName evidence="10">Glyceraldehyde-3-phosphate dehydrogenase</fullName>
        <ecNumber evidence="10">1.2.1.-</ecNumber>
    </recommendedName>
</protein>
<dbReference type="FunFam" id="3.30.360.10:FF:000002">
    <property type="entry name" value="Glyceraldehyde-3-phosphate dehydrogenase"/>
    <property type="match status" value="1"/>
</dbReference>
<comment type="similarity">
    <text evidence="1 9">Belongs to the glyceraldehyde-3-phosphate dehydrogenase family.</text>
</comment>
<dbReference type="PRINTS" id="PR00078">
    <property type="entry name" value="G3PDHDRGNASE"/>
</dbReference>
<dbReference type="GO" id="GO:0050661">
    <property type="term" value="F:NADP binding"/>
    <property type="evidence" value="ECO:0007669"/>
    <property type="project" value="InterPro"/>
</dbReference>
<evidence type="ECO:0000259" key="11">
    <source>
        <dbReference type="SMART" id="SM00846"/>
    </source>
</evidence>
<organism evidence="12 13">
    <name type="scientific">Candidatus Methylopumilus planktonicus</name>
    <dbReference type="NCBI Taxonomy" id="1581557"/>
    <lineage>
        <taxon>Bacteria</taxon>
        <taxon>Pseudomonadati</taxon>
        <taxon>Pseudomonadota</taxon>
        <taxon>Betaproteobacteria</taxon>
        <taxon>Nitrosomonadales</taxon>
        <taxon>Methylophilaceae</taxon>
        <taxon>Candidatus Methylopumilus</taxon>
    </lineage>
</organism>
<evidence type="ECO:0000256" key="3">
    <source>
        <dbReference type="ARBA" id="ARBA00023002"/>
    </source>
</evidence>
<dbReference type="EC" id="1.2.1.-" evidence="10"/>
<dbReference type="AlphaFoldDB" id="A0A0D6EWM9"/>
<feature type="binding site" evidence="6">
    <location>
        <position position="236"/>
    </location>
    <ligand>
        <name>D-glyceraldehyde 3-phosphate</name>
        <dbReference type="ChEBI" id="CHEBI:59776"/>
    </ligand>
</feature>
<dbReference type="RefSeq" id="WP_046489378.1">
    <property type="nucleotide sequence ID" value="NZ_LN827929.1"/>
</dbReference>
<feature type="binding site" evidence="7">
    <location>
        <position position="320"/>
    </location>
    <ligand>
        <name>NAD(+)</name>
        <dbReference type="ChEBI" id="CHEBI:57540"/>
    </ligand>
</feature>
<keyword evidence="7" id="KW-0547">Nucleotide-binding</keyword>
<dbReference type="InterPro" id="IPR036291">
    <property type="entry name" value="NAD(P)-bd_dom_sf"/>
</dbReference>
<evidence type="ECO:0000256" key="7">
    <source>
        <dbReference type="PIRSR" id="PIRSR000149-3"/>
    </source>
</evidence>
<dbReference type="EMBL" id="LN827929">
    <property type="protein sequence ID" value="CEZ20037.1"/>
    <property type="molecule type" value="Genomic_DNA"/>
</dbReference>
<dbReference type="Proteomes" id="UP000064007">
    <property type="component" value="Chromosome 1"/>
</dbReference>
<dbReference type="STRING" id="1581557.BN1208_1156"/>
<evidence type="ECO:0000256" key="1">
    <source>
        <dbReference type="ARBA" id="ARBA00007406"/>
    </source>
</evidence>
<proteinExistence type="inferred from homology"/>
<keyword evidence="3 10" id="KW-0560">Oxidoreductase</keyword>
<feature type="active site" description="Nucleophile" evidence="5">
    <location>
        <position position="155"/>
    </location>
</feature>
<feature type="binding site" evidence="6">
    <location>
        <begin position="154"/>
        <end position="156"/>
    </location>
    <ligand>
        <name>D-glyceraldehyde 3-phosphate</name>
        <dbReference type="ChEBI" id="CHEBI:59776"/>
    </ligand>
</feature>
<dbReference type="CDD" id="cd18126">
    <property type="entry name" value="GAPDH_I_C"/>
    <property type="match status" value="1"/>
</dbReference>
<dbReference type="Gene3D" id="3.30.360.10">
    <property type="entry name" value="Dihydrodipicolinate Reductase, domain 2"/>
    <property type="match status" value="1"/>
</dbReference>
<keyword evidence="7" id="KW-0520">NAD</keyword>
<evidence type="ECO:0000256" key="9">
    <source>
        <dbReference type="RuleBase" id="RU000397"/>
    </source>
</evidence>
<feature type="binding site" evidence="6">
    <location>
        <position position="185"/>
    </location>
    <ligand>
        <name>D-glyceraldehyde 3-phosphate</name>
        <dbReference type="ChEBI" id="CHEBI:59776"/>
    </ligand>
</feature>
<sequence>MAVKIAITGFGRIGRLILRAIYELNHQDIKVVAINASRGDAASNAHLLKYDSAHGKFNADIKTNDHEIIINGDIIKFYSTRNPEGLPWGKLNVDVVMECTGAFTSKEKSIIHVKQGAKKVLISSPGDKDVDATIVYGVNHQTLKASDLIVSNASCTTHGLAPMVKPLHEKLGIVTGLMTTIHSYTNDQYLNDNQHKDLRRARSAGVSMIPTKTGAAESVALVIPELKGKLDGIAIRVPTLNVSLVELTFTPKKATTKEEVNRIMKEAANQGILKGILIYNDEPLVSVDFNHTEASSHFDANLTKVSEDGLLVKVFGWYDNEWGFSCRMIDTALAMIAAK</sequence>
<dbReference type="CDD" id="cd05214">
    <property type="entry name" value="GAPDH_I_N"/>
    <property type="match status" value="1"/>
</dbReference>
<feature type="domain" description="Glyceraldehyde 3-phosphate dehydrogenase NAD(P) binding" evidence="11">
    <location>
        <begin position="3"/>
        <end position="155"/>
    </location>
</feature>